<reference evidence="1" key="1">
    <citation type="submission" date="2019-12" db="EMBL/GenBank/DDBJ databases">
        <title>An insight into the sialome of adult female Ixodes ricinus ticks feeding for 6 days.</title>
        <authorList>
            <person name="Perner J."/>
            <person name="Ribeiro J.M.C."/>
        </authorList>
    </citation>
    <scope>NUCLEOTIDE SEQUENCE</scope>
    <source>
        <strain evidence="1">Semi-engorged</strain>
        <tissue evidence="1">Salivary glands</tissue>
    </source>
</reference>
<evidence type="ECO:0000313" key="1">
    <source>
        <dbReference type="EMBL" id="MXU97279.1"/>
    </source>
</evidence>
<proteinExistence type="predicted"/>
<name>A0A6B0V5I6_IXORI</name>
<sequence length="259" mass="25477">MPLLTVWRVRWCGCVAATTAGGGAALGTGWRTDDVSDARSGTLTGGATDNRSRRAECVRERAVLTGALVEAAGCVGVVVSTGGGGTATGSGGVGWRRTTLPSCARESCTCCRGDTITVGVGLLVTTCTVSVTAMGAGACGAGASIITTWFSDVGEDGGVDSGMMPCSLSNSARFTGGALFGFSTTAGCGCGCGCGGVRRGCGGGVCRTVTAGCCCCRGTGCTTVVVVTGGWWVTMVAVGAEDTTVPPADSSGPVMVGWW</sequence>
<dbReference type="EMBL" id="GIFC01015196">
    <property type="protein sequence ID" value="MXU97279.1"/>
    <property type="molecule type" value="Transcribed_RNA"/>
</dbReference>
<dbReference type="AlphaFoldDB" id="A0A6B0V5I6"/>
<accession>A0A6B0V5I6</accession>
<organism evidence="1">
    <name type="scientific">Ixodes ricinus</name>
    <name type="common">Common tick</name>
    <name type="synonym">Acarus ricinus</name>
    <dbReference type="NCBI Taxonomy" id="34613"/>
    <lineage>
        <taxon>Eukaryota</taxon>
        <taxon>Metazoa</taxon>
        <taxon>Ecdysozoa</taxon>
        <taxon>Arthropoda</taxon>
        <taxon>Chelicerata</taxon>
        <taxon>Arachnida</taxon>
        <taxon>Acari</taxon>
        <taxon>Parasitiformes</taxon>
        <taxon>Ixodida</taxon>
        <taxon>Ixodoidea</taxon>
        <taxon>Ixodidae</taxon>
        <taxon>Ixodinae</taxon>
        <taxon>Ixodes</taxon>
    </lineage>
</organism>
<protein>
    <submittedName>
        <fullName evidence="1">Putative family s59 unassigned peptidase</fullName>
    </submittedName>
</protein>